<evidence type="ECO:0000256" key="3">
    <source>
        <dbReference type="ARBA" id="ARBA00022833"/>
    </source>
</evidence>
<accession>A0A6C0AET7</accession>
<keyword evidence="2" id="KW-0863">Zinc-finger</keyword>
<dbReference type="Pfam" id="PF12906">
    <property type="entry name" value="RINGv"/>
    <property type="match status" value="1"/>
</dbReference>
<dbReference type="GO" id="GO:0008270">
    <property type="term" value="F:zinc ion binding"/>
    <property type="evidence" value="ECO:0007669"/>
    <property type="project" value="UniProtKB-KW"/>
</dbReference>
<name>A0A6C0AET7_9ZZZZ</name>
<sequence>MIDNVECRFCGDEVYKKNQNINFTKCGCTGTICDVHDTCLFNCLKHKYQNKFFSEIQSMYEKI</sequence>
<proteinExistence type="predicted"/>
<organism evidence="5">
    <name type="scientific">viral metagenome</name>
    <dbReference type="NCBI Taxonomy" id="1070528"/>
    <lineage>
        <taxon>unclassified sequences</taxon>
        <taxon>metagenomes</taxon>
        <taxon>organismal metagenomes</taxon>
    </lineage>
</organism>
<dbReference type="InterPro" id="IPR013083">
    <property type="entry name" value="Znf_RING/FYVE/PHD"/>
</dbReference>
<dbReference type="EMBL" id="MN740595">
    <property type="protein sequence ID" value="QHS78196.1"/>
    <property type="molecule type" value="Genomic_DNA"/>
</dbReference>
<keyword evidence="3" id="KW-0862">Zinc</keyword>
<evidence type="ECO:0000256" key="1">
    <source>
        <dbReference type="ARBA" id="ARBA00022723"/>
    </source>
</evidence>
<dbReference type="InterPro" id="IPR011016">
    <property type="entry name" value="Znf_RING-CH"/>
</dbReference>
<dbReference type="Gene3D" id="3.30.40.10">
    <property type="entry name" value="Zinc/RING finger domain, C3HC4 (zinc finger)"/>
    <property type="match status" value="1"/>
</dbReference>
<evidence type="ECO:0000259" key="4">
    <source>
        <dbReference type="Pfam" id="PF12906"/>
    </source>
</evidence>
<dbReference type="AlphaFoldDB" id="A0A6C0AET7"/>
<evidence type="ECO:0000313" key="5">
    <source>
        <dbReference type="EMBL" id="QHS78196.1"/>
    </source>
</evidence>
<feature type="domain" description="RING-CH-type" evidence="4">
    <location>
        <begin position="7"/>
        <end position="49"/>
    </location>
</feature>
<reference evidence="5" key="1">
    <citation type="journal article" date="2020" name="Nature">
        <title>Giant virus diversity and host interactions through global metagenomics.</title>
        <authorList>
            <person name="Schulz F."/>
            <person name="Roux S."/>
            <person name="Paez-Espino D."/>
            <person name="Jungbluth S."/>
            <person name="Walsh D.A."/>
            <person name="Denef V.J."/>
            <person name="McMahon K.D."/>
            <person name="Konstantinidis K.T."/>
            <person name="Eloe-Fadrosh E.A."/>
            <person name="Kyrpides N.C."/>
            <person name="Woyke T."/>
        </authorList>
    </citation>
    <scope>NUCLEOTIDE SEQUENCE</scope>
    <source>
        <strain evidence="5">GVMAG-S-1021933-23</strain>
    </source>
</reference>
<protein>
    <recommendedName>
        <fullName evidence="4">RING-CH-type domain-containing protein</fullName>
    </recommendedName>
</protein>
<keyword evidence="1" id="KW-0479">Metal-binding</keyword>
<evidence type="ECO:0000256" key="2">
    <source>
        <dbReference type="ARBA" id="ARBA00022771"/>
    </source>
</evidence>